<dbReference type="PANTHER" id="PTHR14237:SF80">
    <property type="entry name" value="MOLYBDENUM COFACTOR SULFURASE"/>
    <property type="match status" value="1"/>
</dbReference>
<dbReference type="PANTHER" id="PTHR14237">
    <property type="entry name" value="MOLYBDOPTERIN COFACTOR SULFURASE MOSC"/>
    <property type="match status" value="1"/>
</dbReference>
<keyword evidence="2 4" id="KW-0663">Pyridoxal phosphate</keyword>
<dbReference type="SUPFAM" id="SSF53383">
    <property type="entry name" value="PLP-dependent transferases"/>
    <property type="match status" value="1"/>
</dbReference>
<dbReference type="InterPro" id="IPR028886">
    <property type="entry name" value="MoCo_sulfurase"/>
</dbReference>
<dbReference type="InterPro" id="IPR000192">
    <property type="entry name" value="Aminotrans_V_dom"/>
</dbReference>
<dbReference type="InterPro" id="IPR015421">
    <property type="entry name" value="PyrdxlP-dep_Trfase_major"/>
</dbReference>
<reference evidence="7 8" key="1">
    <citation type="submission" date="2024-07" db="EMBL/GenBank/DDBJ databases">
        <title>Section-level genome sequencing and comparative genomics of Aspergillus sections Usti and Cavernicolus.</title>
        <authorList>
            <consortium name="Lawrence Berkeley National Laboratory"/>
            <person name="Nybo J.L."/>
            <person name="Vesth T.C."/>
            <person name="Theobald S."/>
            <person name="Frisvad J.C."/>
            <person name="Larsen T.O."/>
            <person name="Kjaerboelling I."/>
            <person name="Rothschild-Mancinelli K."/>
            <person name="Lyhne E.K."/>
            <person name="Kogle M.E."/>
            <person name="Barry K."/>
            <person name="Clum A."/>
            <person name="Na H."/>
            <person name="Ledsgaard L."/>
            <person name="Lin J."/>
            <person name="Lipzen A."/>
            <person name="Kuo A."/>
            <person name="Riley R."/>
            <person name="Mondo S."/>
            <person name="Labutti K."/>
            <person name="Haridas S."/>
            <person name="Pangalinan J."/>
            <person name="Salamov A.A."/>
            <person name="Simmons B.A."/>
            <person name="Magnuson J.K."/>
            <person name="Chen J."/>
            <person name="Drula E."/>
            <person name="Henrissat B."/>
            <person name="Wiebenga A."/>
            <person name="Lubbers R.J."/>
            <person name="Gomes A.C."/>
            <person name="Makela M.R."/>
            <person name="Stajich J."/>
            <person name="Grigoriev I.V."/>
            <person name="Mortensen U.H."/>
            <person name="De Vries R.P."/>
            <person name="Baker S.E."/>
            <person name="Andersen M.R."/>
        </authorList>
    </citation>
    <scope>NUCLEOTIDE SEQUENCE [LARGE SCALE GENOMIC DNA]</scope>
    <source>
        <strain evidence="7 8">CBS 209.92</strain>
    </source>
</reference>
<feature type="compositionally biased region" description="Low complexity" evidence="5">
    <location>
        <begin position="712"/>
        <end position="729"/>
    </location>
</feature>
<evidence type="ECO:0000256" key="1">
    <source>
        <dbReference type="ARBA" id="ARBA00022679"/>
    </source>
</evidence>
<dbReference type="Gene3D" id="3.90.1150.10">
    <property type="entry name" value="Aspartate Aminotransferase, domain 1"/>
    <property type="match status" value="1"/>
</dbReference>
<dbReference type="Pfam" id="PF03473">
    <property type="entry name" value="MOSC"/>
    <property type="match status" value="1"/>
</dbReference>
<dbReference type="InterPro" id="IPR005302">
    <property type="entry name" value="MoCF_Sase_C"/>
</dbReference>
<dbReference type="Pfam" id="PF00266">
    <property type="entry name" value="Aminotran_5"/>
    <property type="match status" value="1"/>
</dbReference>
<comment type="catalytic activity">
    <reaction evidence="4">
        <text>Mo-molybdopterin + L-cysteine + AH2 = thio-Mo-molybdopterin + L-alanine + A + H2O</text>
        <dbReference type="Rhea" id="RHEA:42636"/>
        <dbReference type="ChEBI" id="CHEBI:13193"/>
        <dbReference type="ChEBI" id="CHEBI:15377"/>
        <dbReference type="ChEBI" id="CHEBI:17499"/>
        <dbReference type="ChEBI" id="CHEBI:35235"/>
        <dbReference type="ChEBI" id="CHEBI:57972"/>
        <dbReference type="ChEBI" id="CHEBI:71302"/>
        <dbReference type="ChEBI" id="CHEBI:82685"/>
        <dbReference type="EC" id="2.8.1.9"/>
    </reaction>
</comment>
<evidence type="ECO:0000259" key="6">
    <source>
        <dbReference type="PROSITE" id="PS51340"/>
    </source>
</evidence>
<feature type="modified residue" description="N6-(pyridoxal phosphate)lysine" evidence="4">
    <location>
        <position position="243"/>
    </location>
</feature>
<protein>
    <recommendedName>
        <fullName evidence="4">Molybdenum cofactor sulfurase</fullName>
        <shortName evidence="4">MCS</shortName>
        <shortName evidence="4">MOS</shortName>
        <shortName evidence="4">MoCo sulfurase</shortName>
        <ecNumber evidence="4">2.8.1.9</ecNumber>
    </recommendedName>
    <alternativeName>
        <fullName evidence="4">Molybdenum cofactor sulfurtransferase</fullName>
    </alternativeName>
</protein>
<keyword evidence="3 4" id="KW-0501">Molybdenum cofactor biosynthesis</keyword>
<feature type="active site" evidence="4">
    <location>
        <position position="406"/>
    </location>
</feature>
<feature type="domain" description="MOSC" evidence="6">
    <location>
        <begin position="660"/>
        <end position="852"/>
    </location>
</feature>
<keyword evidence="8" id="KW-1185">Reference proteome</keyword>
<dbReference type="PROSITE" id="PS51340">
    <property type="entry name" value="MOSC"/>
    <property type="match status" value="1"/>
</dbReference>
<proteinExistence type="inferred from homology"/>
<evidence type="ECO:0000313" key="8">
    <source>
        <dbReference type="Proteomes" id="UP001610563"/>
    </source>
</evidence>
<organism evidence="7 8">
    <name type="scientific">Aspergillus keveii</name>
    <dbReference type="NCBI Taxonomy" id="714993"/>
    <lineage>
        <taxon>Eukaryota</taxon>
        <taxon>Fungi</taxon>
        <taxon>Dikarya</taxon>
        <taxon>Ascomycota</taxon>
        <taxon>Pezizomycotina</taxon>
        <taxon>Eurotiomycetes</taxon>
        <taxon>Eurotiomycetidae</taxon>
        <taxon>Eurotiales</taxon>
        <taxon>Aspergillaceae</taxon>
        <taxon>Aspergillus</taxon>
        <taxon>Aspergillus subgen. Nidulantes</taxon>
    </lineage>
</organism>
<dbReference type="Gene3D" id="3.40.640.10">
    <property type="entry name" value="Type I PLP-dependent aspartate aminotransferase-like (Major domain)"/>
    <property type="match status" value="1"/>
</dbReference>
<comment type="caution">
    <text evidence="7">The sequence shown here is derived from an EMBL/GenBank/DDBJ whole genome shotgun (WGS) entry which is preliminary data.</text>
</comment>
<feature type="region of interest" description="Disordered" evidence="5">
    <location>
        <begin position="640"/>
        <end position="689"/>
    </location>
</feature>
<dbReference type="InterPro" id="IPR015422">
    <property type="entry name" value="PyrdxlP-dep_Trfase_small"/>
</dbReference>
<evidence type="ECO:0000256" key="2">
    <source>
        <dbReference type="ARBA" id="ARBA00022898"/>
    </source>
</evidence>
<dbReference type="SUPFAM" id="SSF141673">
    <property type="entry name" value="MOSC N-terminal domain-like"/>
    <property type="match status" value="1"/>
</dbReference>
<evidence type="ECO:0000256" key="5">
    <source>
        <dbReference type="SAM" id="MobiDB-lite"/>
    </source>
</evidence>
<feature type="region of interest" description="Disordered" evidence="5">
    <location>
        <begin position="709"/>
        <end position="729"/>
    </location>
</feature>
<sequence length="863" mass="95710">MGYRANGTDSPAAYCSGYSDDIDVIRELEYPLLKDTTYLDHAGTTLYARSLIDSFCRDLTSNLYGNPHSLSASSQLSSQRVDDIRLKALRFFNANPDDFDLVFVANATAAIKLVADSFRDSTPQGFWYGYHVDAHTSLVGARELAAAGSRCFVTDEEVERWISELGSGPATNEVPKLFAYPGQSNMNGRRLPMRWCKDIRDRQNGTKQDIYTLLDAASLVSTSPLDLSDAAAAPDFTVLSFYKIFGFPDLGALIVRKSAGHVFDKRKFFGGGTVDMVLTKEDAWHAKKQSIHERLEDGTLPFHSIIALSSAFETHSRLYGSMENVSSHTRFLAKQLNQRMTALKHYNGTNVCELYMSPNSDYSDSSTQGPILAFNLRNSRKMWVGKSEVERPASVKNIQIRSGTLCNPGGTAMSLGWTGADMLRHFSAGMRCGDDNDIMDERPTGILRVSLGAMSSQKDIDTFMAFLEEFYIDKPPEGLLVPMTENVNVPQQQPMVYVESLSVYPIKSCGAFRVPDGQRWQVRREGLAWDREWCLVHQGTGVTLNQKRYPRMALIRPTLDLTRGLLRITCGDGHESEKRTLDIPLRRENMSSLTTSLCQNASKPSTVCGDKVVLQVYIAVAISSFFTEFLGVPCTLARFPPQSSTRSCVRSGIRRERTATPTPRPSMPGSFPQSASSPTSPPNDNPILLSNESPLLLISRSSVNRLNEAIKSNTPNPTATTTSSSPNGTKKAVAADVFRANVVIAENQPMAERPYIEDTWRALSIGPGSSSGYRPEHEHLRFDVLGSCERCQMVCVDQYTGTRGDEPYATLAKTRKVERKILFGRHISPVREGDEEKEWLGTVMVGDVVSPVYEDEHEHDEAC</sequence>
<comment type="function">
    <text evidence="4">Sulfurates the molybdenum cofactor. Sulfation of molybdenum is essential for xanthine dehydrogenase (XDH) and aldehyde oxidase (ADO) enzymes in which molybdenum cofactor is liganded by 1 oxygen and 1 sulfur atom in active form.</text>
</comment>
<dbReference type="Proteomes" id="UP001610563">
    <property type="component" value="Unassembled WGS sequence"/>
</dbReference>
<evidence type="ECO:0000256" key="3">
    <source>
        <dbReference type="ARBA" id="ARBA00023150"/>
    </source>
</evidence>
<keyword evidence="1 4" id="KW-0808">Transferase</keyword>
<dbReference type="InterPro" id="IPR005303">
    <property type="entry name" value="MOCOS_middle"/>
</dbReference>
<gene>
    <name evidence="4" type="primary">hxB</name>
    <name evidence="7" type="ORF">BJX66DRAFT_52509</name>
</gene>
<evidence type="ECO:0000256" key="4">
    <source>
        <dbReference type="HAMAP-Rule" id="MF_03050"/>
    </source>
</evidence>
<dbReference type="InterPro" id="IPR015424">
    <property type="entry name" value="PyrdxlP-dep_Trfase"/>
</dbReference>
<comment type="cofactor">
    <cofactor evidence="4">
        <name>pyridoxal 5'-phosphate</name>
        <dbReference type="ChEBI" id="CHEBI:597326"/>
    </cofactor>
</comment>
<comment type="similarity">
    <text evidence="4">Belongs to the class-V pyridoxal-phosphate-dependent aminotransferase family. MOCOS subfamily.</text>
</comment>
<name>A0ABR4FQU8_9EURO</name>
<dbReference type="EC" id="2.8.1.9" evidence="4"/>
<accession>A0ABR4FQU8</accession>
<dbReference type="EMBL" id="JBFTWV010000138">
    <property type="protein sequence ID" value="KAL2785640.1"/>
    <property type="molecule type" value="Genomic_DNA"/>
</dbReference>
<evidence type="ECO:0000313" key="7">
    <source>
        <dbReference type="EMBL" id="KAL2785640.1"/>
    </source>
</evidence>
<dbReference type="Pfam" id="PF03476">
    <property type="entry name" value="MOSC_N"/>
    <property type="match status" value="1"/>
</dbReference>
<dbReference type="HAMAP" id="MF_03050">
    <property type="entry name" value="MOCOS"/>
    <property type="match status" value="1"/>
</dbReference>